<dbReference type="InterPro" id="IPR010562">
    <property type="entry name" value="Haemolymph_juvenile_hormone-bd"/>
</dbReference>
<name>A0AAV7X475_9NEOP</name>
<evidence type="ECO:0000256" key="1">
    <source>
        <dbReference type="SAM" id="SignalP"/>
    </source>
</evidence>
<dbReference type="Proteomes" id="UP001075354">
    <property type="component" value="Chromosome 14"/>
</dbReference>
<gene>
    <name evidence="2" type="ORF">ONE63_003816</name>
</gene>
<dbReference type="PANTHER" id="PTHR11008">
    <property type="entry name" value="PROTEIN TAKEOUT-LIKE PROTEIN"/>
    <property type="match status" value="1"/>
</dbReference>
<keyword evidence="3" id="KW-1185">Reference proteome</keyword>
<reference evidence="2" key="1">
    <citation type="submission" date="2022-12" db="EMBL/GenBank/DDBJ databases">
        <title>Chromosome-level genome assembly of the bean flower thrips Megalurothrips usitatus.</title>
        <authorList>
            <person name="Ma L."/>
            <person name="Liu Q."/>
            <person name="Li H."/>
            <person name="Cai W."/>
        </authorList>
    </citation>
    <scope>NUCLEOTIDE SEQUENCE</scope>
    <source>
        <strain evidence="2">Cailab_2022a</strain>
    </source>
</reference>
<organism evidence="2 3">
    <name type="scientific">Megalurothrips usitatus</name>
    <name type="common">bean blossom thrips</name>
    <dbReference type="NCBI Taxonomy" id="439358"/>
    <lineage>
        <taxon>Eukaryota</taxon>
        <taxon>Metazoa</taxon>
        <taxon>Ecdysozoa</taxon>
        <taxon>Arthropoda</taxon>
        <taxon>Hexapoda</taxon>
        <taxon>Insecta</taxon>
        <taxon>Pterygota</taxon>
        <taxon>Neoptera</taxon>
        <taxon>Paraneoptera</taxon>
        <taxon>Thysanoptera</taxon>
        <taxon>Terebrantia</taxon>
        <taxon>Thripoidea</taxon>
        <taxon>Thripidae</taxon>
        <taxon>Megalurothrips</taxon>
    </lineage>
</organism>
<proteinExistence type="predicted"/>
<dbReference type="GO" id="GO:0005615">
    <property type="term" value="C:extracellular space"/>
    <property type="evidence" value="ECO:0007669"/>
    <property type="project" value="TreeGrafter"/>
</dbReference>
<accession>A0AAV7X475</accession>
<dbReference type="EMBL" id="JAPTSV010000014">
    <property type="protein sequence ID" value="KAJ1520719.1"/>
    <property type="molecule type" value="Genomic_DNA"/>
</dbReference>
<dbReference type="SMART" id="SM00700">
    <property type="entry name" value="JHBP"/>
    <property type="match status" value="1"/>
</dbReference>
<feature type="chain" id="PRO_5043440229" description="Circadian clock-controlled protein" evidence="1">
    <location>
        <begin position="23"/>
        <end position="264"/>
    </location>
</feature>
<keyword evidence="1" id="KW-0732">Signal</keyword>
<dbReference type="Gene3D" id="3.15.10.30">
    <property type="entry name" value="Haemolymph juvenile hormone binding protein"/>
    <property type="match status" value="1"/>
</dbReference>
<evidence type="ECO:0008006" key="4">
    <source>
        <dbReference type="Google" id="ProtNLM"/>
    </source>
</evidence>
<dbReference type="Pfam" id="PF06585">
    <property type="entry name" value="JHBP"/>
    <property type="match status" value="1"/>
</dbReference>
<evidence type="ECO:0000313" key="2">
    <source>
        <dbReference type="EMBL" id="KAJ1520719.1"/>
    </source>
</evidence>
<comment type="caution">
    <text evidence="2">The sequence shown here is derived from an EMBL/GenBank/DDBJ whole genome shotgun (WGS) entry which is preliminary data.</text>
</comment>
<feature type="signal peptide" evidence="1">
    <location>
        <begin position="1"/>
        <end position="22"/>
    </location>
</feature>
<dbReference type="AlphaFoldDB" id="A0AAV7X475"/>
<sequence>MTRAAVVASALALTALLAVAAADDEPQVPDTLPEYFPKRECRRSDSNKEALGSCIRDNFRDLLPEIRDGGRLGLPSLEPFLLDNIKVDLKVFPIEFHSVLHNITVYGMSNVVVRGARANLKNDSMHIDVDLFWPNMTARGLFEFKNGVFAQWDFHGSGPFEFAFRDLSATWHIHGARKPGDQHMTINRLVPNYSMKGMKFWGRNFVHGSAYLDDSVVSTVNRLWYQVVELSKPFVKRPMAEVIMTKLANPVFKSLPYELIFPRD</sequence>
<dbReference type="PANTHER" id="PTHR11008:SF15">
    <property type="entry name" value="CIRCADIAN CLOCK-CONTROLLED PROTEIN"/>
    <property type="match status" value="1"/>
</dbReference>
<evidence type="ECO:0000313" key="3">
    <source>
        <dbReference type="Proteomes" id="UP001075354"/>
    </source>
</evidence>
<dbReference type="InterPro" id="IPR038606">
    <property type="entry name" value="To_sf"/>
</dbReference>
<protein>
    <recommendedName>
        <fullName evidence="4">Circadian clock-controlled protein</fullName>
    </recommendedName>
</protein>